<gene>
    <name evidence="7" type="ORF">F2P56_026680</name>
</gene>
<dbReference type="Proteomes" id="UP000619265">
    <property type="component" value="Unassembled WGS sequence"/>
</dbReference>
<dbReference type="EMBL" id="LIHL02000012">
    <property type="protein sequence ID" value="KAF5451587.1"/>
    <property type="molecule type" value="Genomic_DNA"/>
</dbReference>
<evidence type="ECO:0000259" key="5">
    <source>
        <dbReference type="PROSITE" id="PS50404"/>
    </source>
</evidence>
<dbReference type="FunFam" id="1.20.1050.10:FF:000012">
    <property type="entry name" value="Tau class glutathione S-transferase"/>
    <property type="match status" value="1"/>
</dbReference>
<evidence type="ECO:0000256" key="4">
    <source>
        <dbReference type="RuleBase" id="RU003494"/>
    </source>
</evidence>
<dbReference type="SFLD" id="SFLDS00019">
    <property type="entry name" value="Glutathione_Transferase_(cytos"/>
    <property type="match status" value="1"/>
</dbReference>
<protein>
    <recommendedName>
        <fullName evidence="1">glutathione transferase</fullName>
        <ecNumber evidence="1">2.5.1.18</ecNumber>
    </recommendedName>
</protein>
<sequence length="232" mass="26887">QKLKNQQKMAEVKLFRTWSSPFPLRIVWALEVKGIEYEMIYEDLSNKSSMLLQYNPVYKKVPVLLHKGKPISESLVILEYIEETWKSKTPSLLPEDPYQRAMARFGAKFGEDKILPLIWEAFIKQGKEQEEALVAVHGNMKYLEVELRGKKFLGGDAVGFADLAFGWLANLVSVFEEVTGVTFIDCEKFPLLLTWMQNFMDAPKIRDTWPPRDKLITKFRALRETLIAKEPK</sequence>
<dbReference type="InterPro" id="IPR045074">
    <property type="entry name" value="GST_C_Tau"/>
</dbReference>
<reference evidence="7" key="1">
    <citation type="submission" date="2015-10" db="EMBL/GenBank/DDBJ databases">
        <authorList>
            <person name="Martinez-Garcia P.J."/>
            <person name="Crepeau M.W."/>
            <person name="Puiu D."/>
            <person name="Gonzalez-Ibeas D."/>
            <person name="Whalen J."/>
            <person name="Stevens K."/>
            <person name="Paul R."/>
            <person name="Butterfield T."/>
            <person name="Britton M."/>
            <person name="Reagan R."/>
            <person name="Chakraborty S."/>
            <person name="Walawage S.L."/>
            <person name="Vasquez-Gross H.A."/>
            <person name="Cardeno C."/>
            <person name="Famula R."/>
            <person name="Pratt K."/>
            <person name="Kuruganti S."/>
            <person name="Aradhya M.K."/>
            <person name="Leslie C.A."/>
            <person name="Dandekar A.M."/>
            <person name="Salzberg S.L."/>
            <person name="Wegrzyn J.L."/>
            <person name="Langley C.H."/>
            <person name="Neale D.B."/>
        </authorList>
    </citation>
    <scope>NUCLEOTIDE SEQUENCE</scope>
    <source>
        <tissue evidence="7">Leaves</tissue>
    </source>
</reference>
<dbReference type="CDD" id="cd03185">
    <property type="entry name" value="GST_C_Tau"/>
    <property type="match status" value="1"/>
</dbReference>
<dbReference type="SUPFAM" id="SSF52833">
    <property type="entry name" value="Thioredoxin-like"/>
    <property type="match status" value="1"/>
</dbReference>
<dbReference type="PANTHER" id="PTHR11260">
    <property type="entry name" value="GLUTATHIONE S-TRANSFERASE, GST, SUPERFAMILY, GST DOMAIN CONTAINING"/>
    <property type="match status" value="1"/>
</dbReference>
<dbReference type="Pfam" id="PF02798">
    <property type="entry name" value="GST_N"/>
    <property type="match status" value="1"/>
</dbReference>
<dbReference type="PROSITE" id="PS50405">
    <property type="entry name" value="GST_CTER"/>
    <property type="match status" value="1"/>
</dbReference>
<feature type="non-terminal residue" evidence="7">
    <location>
        <position position="232"/>
    </location>
</feature>
<proteinExistence type="inferred from homology"/>
<dbReference type="SFLD" id="SFLDG00358">
    <property type="entry name" value="Main_(cytGST)"/>
    <property type="match status" value="1"/>
</dbReference>
<dbReference type="SUPFAM" id="SSF47616">
    <property type="entry name" value="GST C-terminal domain-like"/>
    <property type="match status" value="1"/>
</dbReference>
<evidence type="ECO:0000256" key="2">
    <source>
        <dbReference type="ARBA" id="ARBA00022679"/>
    </source>
</evidence>
<dbReference type="GO" id="GO:0004364">
    <property type="term" value="F:glutathione transferase activity"/>
    <property type="evidence" value="ECO:0007669"/>
    <property type="project" value="UniProtKB-EC"/>
</dbReference>
<dbReference type="CDD" id="cd03058">
    <property type="entry name" value="GST_N_Tau"/>
    <property type="match status" value="1"/>
</dbReference>
<dbReference type="Gramene" id="Jr12_03680_p1">
    <property type="protein sequence ID" value="cds.Jr12_03680_p1"/>
    <property type="gene ID" value="Jr12_03680"/>
</dbReference>
<dbReference type="GO" id="GO:0006749">
    <property type="term" value="P:glutathione metabolic process"/>
    <property type="evidence" value="ECO:0007669"/>
    <property type="project" value="InterPro"/>
</dbReference>
<dbReference type="Gene3D" id="3.40.30.10">
    <property type="entry name" value="Glutaredoxin"/>
    <property type="match status" value="1"/>
</dbReference>
<evidence type="ECO:0000313" key="8">
    <source>
        <dbReference type="Proteomes" id="UP000619265"/>
    </source>
</evidence>
<feature type="domain" description="GST N-terminal" evidence="5">
    <location>
        <begin position="10"/>
        <end position="89"/>
    </location>
</feature>
<name>A0A833U515_JUGRE</name>
<evidence type="ECO:0000256" key="3">
    <source>
        <dbReference type="ARBA" id="ARBA00047960"/>
    </source>
</evidence>
<feature type="domain" description="GST C-terminal" evidence="6">
    <location>
        <begin position="96"/>
        <end position="219"/>
    </location>
</feature>
<dbReference type="Gene3D" id="1.20.1050.10">
    <property type="match status" value="1"/>
</dbReference>
<comment type="catalytic activity">
    <reaction evidence="3">
        <text>RX + glutathione = an S-substituted glutathione + a halide anion + H(+)</text>
        <dbReference type="Rhea" id="RHEA:16437"/>
        <dbReference type="ChEBI" id="CHEBI:15378"/>
        <dbReference type="ChEBI" id="CHEBI:16042"/>
        <dbReference type="ChEBI" id="CHEBI:17792"/>
        <dbReference type="ChEBI" id="CHEBI:57925"/>
        <dbReference type="ChEBI" id="CHEBI:90779"/>
        <dbReference type="EC" id="2.5.1.18"/>
    </reaction>
</comment>
<dbReference type="InterPro" id="IPR036282">
    <property type="entry name" value="Glutathione-S-Trfase_C_sf"/>
</dbReference>
<dbReference type="AlphaFoldDB" id="A0A833U515"/>
<evidence type="ECO:0000259" key="6">
    <source>
        <dbReference type="PROSITE" id="PS50405"/>
    </source>
</evidence>
<dbReference type="InterPro" id="IPR036249">
    <property type="entry name" value="Thioredoxin-like_sf"/>
</dbReference>
<dbReference type="InterPro" id="IPR045073">
    <property type="entry name" value="Omega/Tau-like"/>
</dbReference>
<evidence type="ECO:0000313" key="7">
    <source>
        <dbReference type="EMBL" id="KAF5451587.1"/>
    </source>
</evidence>
<evidence type="ECO:0000256" key="1">
    <source>
        <dbReference type="ARBA" id="ARBA00012452"/>
    </source>
</evidence>
<dbReference type="SFLD" id="SFLDG01152">
    <property type="entry name" value="Main.3:_Omega-_and_Tau-like"/>
    <property type="match status" value="1"/>
</dbReference>
<dbReference type="Pfam" id="PF00043">
    <property type="entry name" value="GST_C"/>
    <property type="match status" value="1"/>
</dbReference>
<accession>A0A833U515</accession>
<reference evidence="7" key="2">
    <citation type="submission" date="2020-03" db="EMBL/GenBank/DDBJ databases">
        <title>Walnut 2.0.</title>
        <authorList>
            <person name="Marrano A."/>
            <person name="Britton M."/>
            <person name="Zimin A.V."/>
            <person name="Zaini P.A."/>
            <person name="Workman R."/>
            <person name="Puiu D."/>
            <person name="Bianco L."/>
            <person name="Allen B.J."/>
            <person name="Troggio M."/>
            <person name="Leslie C.A."/>
            <person name="Timp W."/>
            <person name="Dendekar A."/>
            <person name="Salzberg S.L."/>
            <person name="Neale D.B."/>
        </authorList>
    </citation>
    <scope>NUCLEOTIDE SEQUENCE</scope>
    <source>
        <tissue evidence="7">Leaves</tissue>
    </source>
</reference>
<comment type="similarity">
    <text evidence="4">Belongs to the GST superfamily.</text>
</comment>
<dbReference type="EC" id="2.5.1.18" evidence="1"/>
<dbReference type="PROSITE" id="PS50404">
    <property type="entry name" value="GST_NTER"/>
    <property type="match status" value="1"/>
</dbReference>
<dbReference type="InterPro" id="IPR004045">
    <property type="entry name" value="Glutathione_S-Trfase_N"/>
</dbReference>
<dbReference type="FunFam" id="3.40.30.10:FF:000014">
    <property type="entry name" value="Tau class glutathione S-transferase"/>
    <property type="match status" value="1"/>
</dbReference>
<keyword evidence="2" id="KW-0808">Transferase</keyword>
<dbReference type="InterPro" id="IPR040079">
    <property type="entry name" value="Glutathione_S-Trfase"/>
</dbReference>
<dbReference type="PANTHER" id="PTHR11260:SF729">
    <property type="entry name" value="GLUTATHIONE TRANSFERASE"/>
    <property type="match status" value="1"/>
</dbReference>
<dbReference type="InterPro" id="IPR010987">
    <property type="entry name" value="Glutathione-S-Trfase_C-like"/>
</dbReference>
<dbReference type="InterPro" id="IPR004046">
    <property type="entry name" value="GST_C"/>
</dbReference>
<organism evidence="7 8">
    <name type="scientific">Juglans regia</name>
    <name type="common">English walnut</name>
    <dbReference type="NCBI Taxonomy" id="51240"/>
    <lineage>
        <taxon>Eukaryota</taxon>
        <taxon>Viridiplantae</taxon>
        <taxon>Streptophyta</taxon>
        <taxon>Embryophyta</taxon>
        <taxon>Tracheophyta</taxon>
        <taxon>Spermatophyta</taxon>
        <taxon>Magnoliopsida</taxon>
        <taxon>eudicotyledons</taxon>
        <taxon>Gunneridae</taxon>
        <taxon>Pentapetalae</taxon>
        <taxon>rosids</taxon>
        <taxon>fabids</taxon>
        <taxon>Fagales</taxon>
        <taxon>Juglandaceae</taxon>
        <taxon>Juglans</taxon>
    </lineage>
</organism>
<comment type="caution">
    <text evidence="7">The sequence shown here is derived from an EMBL/GenBank/DDBJ whole genome shotgun (WGS) entry which is preliminary data.</text>
</comment>